<name>A0AA88YGR9_PINIB</name>
<feature type="region of interest" description="Disordered" evidence="14">
    <location>
        <begin position="892"/>
        <end position="918"/>
    </location>
</feature>
<sequence>MNLSTAGPMVLDALTKACDQNPDILKPAEKQLQDWETQPGFYTILSEVFCNHNLDVNVRWLAVLYCKNGVDRYWRRTAPNAIHEEEKERLKAKLVSNFNEPVPQIATQLAVLAAKIARLDCPRNWEALLPSLFSTVRSDDKLMQERALLTLHHVTKTLASKRLAPDRKLFEDLTSEIFGYVLELWTSYLQVFNDLAATHSEEMGHSLDKAILTCKILRKQIAFGTRDPSTNQDMVNFLNQIFTRMKEMLDCRQSMWGRHQILEKCEKMILLFTKVLLDMLELHPLTFTGLIRPTLQFVVMHNFSQAEKGRLFPKFTVNCFNLIKGILMCDVYNPLKEASESNESRMLAYKTKMEFFTYATLTEICRRLVSQYFLLSTEDLLTWETDPEEFCQEEVGDNYKYSLRPCTEVLFLSLFKEFRTSLTPVLLEMVHSVQSPCDPDDFTAVLRKDGVYNAVGLSSYDLFDDVNFDEWFTTHLLRELEIKHQNYRIIRRRVIWLCGQWVGVKFSSSLRPTLYQAMLPLLQKSEDLVVRLETAATLKANILYRFLSPSFSLLFDLLKEVKECDTKMQVLHVISFVIERVGAQIRPYTSSLIHYLPSLWQESEEHNMLRCAILTTLTHLVQGFGTTSIHMYDFLLPVIQASTDVTQDQHVYLMEDGLELWLTMLENCSAANNQILSLYNNMPALLELGTENLRICLKVIERYLLLCPQEFMHYYSRDLTSSLQSLTTDIRTEGLLMILKVIELVFKTFPTEAPELFANYLPKLTQDIIEREEHPTVIAIQMSILGRVILQNKDALWKFLNDFAPKLGKISNELLGIIIDAWVSNIDFVVQPERRKIAALAMASLLSVDASAVPEKFCGIISLCVEVLHDVTSVPVDEDPSIQLDSLVISDSSDSQREEVEEDIEDTEHEKRKRMISKKDPVHTIPLKDFLMGHLNMCQQMYGQERFNTLMSQVDNEIVQQLHAFSH</sequence>
<feature type="domain" description="Importin N-terminal" evidence="15">
    <location>
        <begin position="28"/>
        <end position="100"/>
    </location>
</feature>
<dbReference type="AlphaFoldDB" id="A0AA88YGR9"/>
<dbReference type="EMBL" id="VSWD01000007">
    <property type="protein sequence ID" value="KAK3096574.1"/>
    <property type="molecule type" value="Genomic_DNA"/>
</dbReference>
<comment type="subunit">
    <text evidence="11">Interacts with UBE2E3 and RPL12.</text>
</comment>
<dbReference type="SUPFAM" id="SSF48371">
    <property type="entry name" value="ARM repeat"/>
    <property type="match status" value="1"/>
</dbReference>
<keyword evidence="17" id="KW-1185">Reference proteome</keyword>
<evidence type="ECO:0000256" key="4">
    <source>
        <dbReference type="ARBA" id="ARBA00022448"/>
    </source>
</evidence>
<comment type="similarity">
    <text evidence="3">Belongs to the importin beta family.</text>
</comment>
<evidence type="ECO:0000256" key="2">
    <source>
        <dbReference type="ARBA" id="ARBA00004496"/>
    </source>
</evidence>
<evidence type="ECO:0000256" key="7">
    <source>
        <dbReference type="ARBA" id="ARBA00022737"/>
    </source>
</evidence>
<dbReference type="GO" id="GO:0006606">
    <property type="term" value="P:protein import into nucleus"/>
    <property type="evidence" value="ECO:0007669"/>
    <property type="project" value="TreeGrafter"/>
</dbReference>
<dbReference type="PANTHER" id="PTHR10997">
    <property type="entry name" value="IMPORTIN-7, 8, 11"/>
    <property type="match status" value="1"/>
</dbReference>
<keyword evidence="6" id="KW-0597">Phosphoprotein</keyword>
<dbReference type="FunFam" id="1.25.10.10:FF:000116">
    <property type="entry name" value="importin-11 isoform X1"/>
    <property type="match status" value="1"/>
</dbReference>
<dbReference type="InterPro" id="IPR016024">
    <property type="entry name" value="ARM-type_fold"/>
</dbReference>
<evidence type="ECO:0000256" key="14">
    <source>
        <dbReference type="SAM" id="MobiDB-lite"/>
    </source>
</evidence>
<evidence type="ECO:0000259" key="15">
    <source>
        <dbReference type="PROSITE" id="PS50166"/>
    </source>
</evidence>
<gene>
    <name evidence="16" type="ORF">FSP39_001428</name>
</gene>
<keyword evidence="7" id="KW-0677">Repeat</keyword>
<keyword evidence="4" id="KW-0813">Transport</keyword>
<dbReference type="GO" id="GO:0005635">
    <property type="term" value="C:nuclear envelope"/>
    <property type="evidence" value="ECO:0007669"/>
    <property type="project" value="TreeGrafter"/>
</dbReference>
<dbReference type="Gene3D" id="1.25.10.10">
    <property type="entry name" value="Leucine-rich Repeat Variant"/>
    <property type="match status" value="1"/>
</dbReference>
<dbReference type="InterPro" id="IPR001494">
    <property type="entry name" value="Importin-beta_N"/>
</dbReference>
<reference evidence="16" key="1">
    <citation type="submission" date="2019-08" db="EMBL/GenBank/DDBJ databases">
        <title>The improved chromosome-level genome for the pearl oyster Pinctada fucata martensii using PacBio sequencing and Hi-C.</title>
        <authorList>
            <person name="Zheng Z."/>
        </authorList>
    </citation>
    <scope>NUCLEOTIDE SEQUENCE</scope>
    <source>
        <strain evidence="16">ZZ-2019</strain>
        <tissue evidence="16">Adductor muscle</tissue>
    </source>
</reference>
<evidence type="ECO:0000256" key="12">
    <source>
        <dbReference type="ARBA" id="ARBA00072254"/>
    </source>
</evidence>
<comment type="subcellular location">
    <subcellularLocation>
        <location evidence="2">Cytoplasm</location>
    </subcellularLocation>
    <subcellularLocation>
        <location evidence="1">Nucleus</location>
    </subcellularLocation>
</comment>
<keyword evidence="10" id="KW-0539">Nucleus</keyword>
<dbReference type="Pfam" id="PF25758">
    <property type="entry name" value="TPR_IPO11"/>
    <property type="match status" value="1"/>
</dbReference>
<dbReference type="PANTHER" id="PTHR10997:SF7">
    <property type="entry name" value="IMPORTIN-11"/>
    <property type="match status" value="1"/>
</dbReference>
<accession>A0AA88YGR9</accession>
<evidence type="ECO:0000256" key="8">
    <source>
        <dbReference type="ARBA" id="ARBA00022927"/>
    </source>
</evidence>
<dbReference type="PROSITE" id="PS50166">
    <property type="entry name" value="IMPORTIN_B_NT"/>
    <property type="match status" value="1"/>
</dbReference>
<evidence type="ECO:0000313" key="17">
    <source>
        <dbReference type="Proteomes" id="UP001186944"/>
    </source>
</evidence>
<organism evidence="16 17">
    <name type="scientific">Pinctada imbricata</name>
    <name type="common">Atlantic pearl-oyster</name>
    <name type="synonym">Pinctada martensii</name>
    <dbReference type="NCBI Taxonomy" id="66713"/>
    <lineage>
        <taxon>Eukaryota</taxon>
        <taxon>Metazoa</taxon>
        <taxon>Spiralia</taxon>
        <taxon>Lophotrochozoa</taxon>
        <taxon>Mollusca</taxon>
        <taxon>Bivalvia</taxon>
        <taxon>Autobranchia</taxon>
        <taxon>Pteriomorphia</taxon>
        <taxon>Pterioida</taxon>
        <taxon>Pterioidea</taxon>
        <taxon>Pteriidae</taxon>
        <taxon>Pinctada</taxon>
    </lineage>
</organism>
<keyword evidence="9" id="KW-0007">Acetylation</keyword>
<evidence type="ECO:0000256" key="9">
    <source>
        <dbReference type="ARBA" id="ARBA00022990"/>
    </source>
</evidence>
<protein>
    <recommendedName>
        <fullName evidence="12">Importin-11</fullName>
    </recommendedName>
    <alternativeName>
        <fullName evidence="13">Ran-binding protein 11</fullName>
    </alternativeName>
</protein>
<evidence type="ECO:0000256" key="11">
    <source>
        <dbReference type="ARBA" id="ARBA00062902"/>
    </source>
</evidence>
<comment type="caution">
    <text evidence="16">The sequence shown here is derived from an EMBL/GenBank/DDBJ whole genome shotgun (WGS) entry which is preliminary data.</text>
</comment>
<evidence type="ECO:0000256" key="5">
    <source>
        <dbReference type="ARBA" id="ARBA00022490"/>
    </source>
</evidence>
<keyword evidence="8" id="KW-0653">Protein transport</keyword>
<dbReference type="GO" id="GO:0031267">
    <property type="term" value="F:small GTPase binding"/>
    <property type="evidence" value="ECO:0007669"/>
    <property type="project" value="InterPro"/>
</dbReference>
<dbReference type="InterPro" id="IPR011989">
    <property type="entry name" value="ARM-like"/>
</dbReference>
<evidence type="ECO:0000256" key="1">
    <source>
        <dbReference type="ARBA" id="ARBA00004123"/>
    </source>
</evidence>
<dbReference type="GO" id="GO:0005829">
    <property type="term" value="C:cytosol"/>
    <property type="evidence" value="ECO:0007669"/>
    <property type="project" value="TreeGrafter"/>
</dbReference>
<evidence type="ECO:0000256" key="3">
    <source>
        <dbReference type="ARBA" id="ARBA00007991"/>
    </source>
</evidence>
<evidence type="ECO:0000313" key="16">
    <source>
        <dbReference type="EMBL" id="KAK3096574.1"/>
    </source>
</evidence>
<evidence type="ECO:0000256" key="13">
    <source>
        <dbReference type="ARBA" id="ARBA00077811"/>
    </source>
</evidence>
<keyword evidence="5" id="KW-0963">Cytoplasm</keyword>
<dbReference type="Pfam" id="PF03810">
    <property type="entry name" value="IBN_N"/>
    <property type="match status" value="1"/>
</dbReference>
<dbReference type="InterPro" id="IPR058669">
    <property type="entry name" value="TPR_IPO7/11-like"/>
</dbReference>
<dbReference type="Proteomes" id="UP001186944">
    <property type="component" value="Unassembled WGS sequence"/>
</dbReference>
<proteinExistence type="inferred from homology"/>
<evidence type="ECO:0000256" key="6">
    <source>
        <dbReference type="ARBA" id="ARBA00022553"/>
    </source>
</evidence>
<dbReference type="SMART" id="SM00913">
    <property type="entry name" value="IBN_N"/>
    <property type="match status" value="1"/>
</dbReference>
<evidence type="ECO:0000256" key="10">
    <source>
        <dbReference type="ARBA" id="ARBA00023242"/>
    </source>
</evidence>